<dbReference type="Gene3D" id="3.40.50.2300">
    <property type="match status" value="1"/>
</dbReference>
<dbReference type="PANTHER" id="PTHR43228:SF1">
    <property type="entry name" value="TWO-COMPONENT RESPONSE REGULATOR ARR22"/>
    <property type="match status" value="1"/>
</dbReference>
<dbReference type="PANTHER" id="PTHR43228">
    <property type="entry name" value="TWO-COMPONENT RESPONSE REGULATOR"/>
    <property type="match status" value="1"/>
</dbReference>
<sequence length="216" mass="24093">MANFESDKATSRGAALPEVRTVIIAEDEHLLARSLCEELTGLGYEVLGMASNGRKVIDLAREKRPDIALLDLRMPEMTGLEAAKVLYEEMGIPVMIVSAYSDREYVEAAGDLGVIGYLLKPVSADTLRVSMTVAWQRYLEKRKAELECALLEKRLADRKLIERAKGLIMQNLGLSESEAMRRLQKQSRDTRRPMAELAQAVIDAQELMEGVATPRE</sequence>
<accession>A0A517YW69</accession>
<dbReference type="PROSITE" id="PS50921">
    <property type="entry name" value="ANTAR"/>
    <property type="match status" value="1"/>
</dbReference>
<reference evidence="4 5" key="1">
    <citation type="submission" date="2019-02" db="EMBL/GenBank/DDBJ databases">
        <title>Deep-cultivation of Planctomycetes and their phenomic and genomic characterization uncovers novel biology.</title>
        <authorList>
            <person name="Wiegand S."/>
            <person name="Jogler M."/>
            <person name="Boedeker C."/>
            <person name="Pinto D."/>
            <person name="Vollmers J."/>
            <person name="Rivas-Marin E."/>
            <person name="Kohn T."/>
            <person name="Peeters S.H."/>
            <person name="Heuer A."/>
            <person name="Rast P."/>
            <person name="Oberbeckmann S."/>
            <person name="Bunk B."/>
            <person name="Jeske O."/>
            <person name="Meyerdierks A."/>
            <person name="Storesund J.E."/>
            <person name="Kallscheuer N."/>
            <person name="Luecker S."/>
            <person name="Lage O.M."/>
            <person name="Pohl T."/>
            <person name="Merkel B.J."/>
            <person name="Hornburger P."/>
            <person name="Mueller R.-W."/>
            <person name="Bruemmer F."/>
            <person name="Labrenz M."/>
            <person name="Spormann A.M."/>
            <person name="Op den Camp H."/>
            <person name="Overmann J."/>
            <person name="Amann R."/>
            <person name="Jetten M.S.M."/>
            <person name="Mascher T."/>
            <person name="Medema M.H."/>
            <person name="Devos D.P."/>
            <person name="Kaster A.-K."/>
            <person name="Ovreas L."/>
            <person name="Rohde M."/>
            <person name="Galperin M.Y."/>
            <person name="Jogler C."/>
        </authorList>
    </citation>
    <scope>NUCLEOTIDE SEQUENCE [LARGE SCALE GENOMIC DNA]</scope>
    <source>
        <strain evidence="4 5">KS4</strain>
    </source>
</reference>
<proteinExistence type="predicted"/>
<gene>
    <name evidence="4" type="primary">pdtaR</name>
    <name evidence="4" type="ORF">KS4_25190</name>
</gene>
<feature type="modified residue" description="4-aspartylphosphate" evidence="1">
    <location>
        <position position="71"/>
    </location>
</feature>
<dbReference type="RefSeq" id="WP_145078279.1">
    <property type="nucleotide sequence ID" value="NZ_CP036425.1"/>
</dbReference>
<dbReference type="SMART" id="SM01012">
    <property type="entry name" value="ANTAR"/>
    <property type="match status" value="1"/>
</dbReference>
<organism evidence="4 5">
    <name type="scientific">Poriferisphaera corsica</name>
    <dbReference type="NCBI Taxonomy" id="2528020"/>
    <lineage>
        <taxon>Bacteria</taxon>
        <taxon>Pseudomonadati</taxon>
        <taxon>Planctomycetota</taxon>
        <taxon>Phycisphaerae</taxon>
        <taxon>Phycisphaerales</taxon>
        <taxon>Phycisphaeraceae</taxon>
        <taxon>Poriferisphaera</taxon>
    </lineage>
</organism>
<dbReference type="InterPro" id="IPR005561">
    <property type="entry name" value="ANTAR"/>
</dbReference>
<evidence type="ECO:0000256" key="1">
    <source>
        <dbReference type="PROSITE-ProRule" id="PRU00169"/>
    </source>
</evidence>
<dbReference type="InterPro" id="IPR008327">
    <property type="entry name" value="Sig_transdc_resp-reg_antiterm"/>
</dbReference>
<evidence type="ECO:0000259" key="2">
    <source>
        <dbReference type="PROSITE" id="PS50110"/>
    </source>
</evidence>
<keyword evidence="5" id="KW-1185">Reference proteome</keyword>
<protein>
    <submittedName>
        <fullName evidence="4">Putative transcriptional regulatory protein pdtaR</fullName>
    </submittedName>
</protein>
<dbReference type="Pfam" id="PF00072">
    <property type="entry name" value="Response_reg"/>
    <property type="match status" value="1"/>
</dbReference>
<evidence type="ECO:0000313" key="4">
    <source>
        <dbReference type="EMBL" id="QDU34449.1"/>
    </source>
</evidence>
<evidence type="ECO:0000259" key="3">
    <source>
        <dbReference type="PROSITE" id="PS50921"/>
    </source>
</evidence>
<dbReference type="PROSITE" id="PS50110">
    <property type="entry name" value="RESPONSE_REGULATORY"/>
    <property type="match status" value="1"/>
</dbReference>
<dbReference type="PIRSF" id="PIRSF036382">
    <property type="entry name" value="RR_antiterm"/>
    <property type="match status" value="1"/>
</dbReference>
<feature type="domain" description="Response regulatory" evidence="2">
    <location>
        <begin position="21"/>
        <end position="135"/>
    </location>
</feature>
<dbReference type="InterPro" id="IPR001789">
    <property type="entry name" value="Sig_transdc_resp-reg_receiver"/>
</dbReference>
<evidence type="ECO:0000313" key="5">
    <source>
        <dbReference type="Proteomes" id="UP000317369"/>
    </source>
</evidence>
<dbReference type="SMART" id="SM00448">
    <property type="entry name" value="REC"/>
    <property type="match status" value="1"/>
</dbReference>
<dbReference type="KEGG" id="pcor:KS4_25190"/>
<dbReference type="SUPFAM" id="SSF52172">
    <property type="entry name" value="CheY-like"/>
    <property type="match status" value="1"/>
</dbReference>
<dbReference type="GO" id="GO:0003723">
    <property type="term" value="F:RNA binding"/>
    <property type="evidence" value="ECO:0007669"/>
    <property type="project" value="InterPro"/>
</dbReference>
<dbReference type="AlphaFoldDB" id="A0A517YW69"/>
<dbReference type="Gene3D" id="1.10.10.10">
    <property type="entry name" value="Winged helix-like DNA-binding domain superfamily/Winged helix DNA-binding domain"/>
    <property type="match status" value="1"/>
</dbReference>
<keyword evidence="1" id="KW-0597">Phosphoprotein</keyword>
<dbReference type="InterPro" id="IPR036388">
    <property type="entry name" value="WH-like_DNA-bd_sf"/>
</dbReference>
<dbReference type="EMBL" id="CP036425">
    <property type="protein sequence ID" value="QDU34449.1"/>
    <property type="molecule type" value="Genomic_DNA"/>
</dbReference>
<dbReference type="Pfam" id="PF03861">
    <property type="entry name" value="ANTAR"/>
    <property type="match status" value="1"/>
</dbReference>
<dbReference type="InterPro" id="IPR011006">
    <property type="entry name" value="CheY-like_superfamily"/>
</dbReference>
<name>A0A517YW69_9BACT</name>
<feature type="domain" description="ANTAR" evidence="3">
    <location>
        <begin position="141"/>
        <end position="202"/>
    </location>
</feature>
<dbReference type="GO" id="GO:0000160">
    <property type="term" value="P:phosphorelay signal transduction system"/>
    <property type="evidence" value="ECO:0007669"/>
    <property type="project" value="InterPro"/>
</dbReference>
<dbReference type="Proteomes" id="UP000317369">
    <property type="component" value="Chromosome"/>
</dbReference>
<dbReference type="InterPro" id="IPR052048">
    <property type="entry name" value="ST_Response_Regulator"/>
</dbReference>
<dbReference type="OrthoDB" id="9779069at2"/>